<dbReference type="STRING" id="1297569.MESS2_1000069"/>
<feature type="region of interest" description="Disordered" evidence="1">
    <location>
        <begin position="170"/>
        <end position="221"/>
    </location>
</feature>
<organism evidence="2 3">
    <name type="scientific">Mesorhizobium metallidurans STM 2683</name>
    <dbReference type="NCBI Taxonomy" id="1297569"/>
    <lineage>
        <taxon>Bacteria</taxon>
        <taxon>Pseudomonadati</taxon>
        <taxon>Pseudomonadota</taxon>
        <taxon>Alphaproteobacteria</taxon>
        <taxon>Hyphomicrobiales</taxon>
        <taxon>Phyllobacteriaceae</taxon>
        <taxon>Mesorhizobium</taxon>
    </lineage>
</organism>
<proteinExistence type="predicted"/>
<dbReference type="InterPro" id="IPR027417">
    <property type="entry name" value="P-loop_NTPase"/>
</dbReference>
<dbReference type="eggNOG" id="COG0419">
    <property type="taxonomic scope" value="Bacteria"/>
</dbReference>
<protein>
    <submittedName>
        <fullName evidence="2">Uncharacterized protein</fullName>
    </submittedName>
</protein>
<keyword evidence="3" id="KW-1185">Reference proteome</keyword>
<dbReference type="PANTHER" id="PTHR41259">
    <property type="entry name" value="DOUBLE-STRAND BREAK REPAIR RAD50 ATPASE, PUTATIVE-RELATED"/>
    <property type="match status" value="1"/>
</dbReference>
<gene>
    <name evidence="2" type="ORF">MESS2_1000069</name>
</gene>
<dbReference type="RefSeq" id="WP_008872051.1">
    <property type="nucleotide sequence ID" value="NZ_CAUM01000003.1"/>
</dbReference>
<name>M5EFJ0_9HYPH</name>
<evidence type="ECO:0000313" key="3">
    <source>
        <dbReference type="Proteomes" id="UP000012062"/>
    </source>
</evidence>
<reference evidence="2 3" key="1">
    <citation type="submission" date="2013-02" db="EMBL/GenBank/DDBJ databases">
        <authorList>
            <person name="Genoscope - CEA"/>
        </authorList>
    </citation>
    <scope>NUCLEOTIDE SEQUENCE [LARGE SCALE GENOMIC DNA]</scope>
    <source>
        <strain evidence="2 3">STM 2683</strain>
    </source>
</reference>
<dbReference type="Proteomes" id="UP000012062">
    <property type="component" value="Unassembled WGS sequence"/>
</dbReference>
<feature type="compositionally biased region" description="Low complexity" evidence="1">
    <location>
        <begin position="189"/>
        <end position="198"/>
    </location>
</feature>
<accession>M5EFJ0</accession>
<dbReference type="Gene3D" id="3.40.50.300">
    <property type="entry name" value="P-loop containing nucleotide triphosphate hydrolases"/>
    <property type="match status" value="1"/>
</dbReference>
<dbReference type="AlphaFoldDB" id="M5EFJ0"/>
<sequence length="221" mass="24527">MSKGARFSWKIEDKAFRYFRLRAGIVAAEQALRLYRDRHRSSMMLRASATFQVISRGAYRGLATQPDKDTEVLIGIGADGSSSLAQEMSKGTRFQLYLALRAAGYHEFAQSRTPVPFITDDIMETFDDFRAVEAFRLFADMAKVGQVIYLTHHQHPCDIARRVCPNAHTRVGGATRPGTPSCVSRRSPRAALSRPAGPETSTRQPGSAPKGPRPSYELHPS</sequence>
<dbReference type="PANTHER" id="PTHR41259:SF1">
    <property type="entry name" value="DOUBLE-STRAND BREAK REPAIR RAD50 ATPASE, PUTATIVE-RELATED"/>
    <property type="match status" value="1"/>
</dbReference>
<evidence type="ECO:0000256" key="1">
    <source>
        <dbReference type="SAM" id="MobiDB-lite"/>
    </source>
</evidence>
<dbReference type="OrthoDB" id="9764467at2"/>
<dbReference type="EMBL" id="CAUM01000003">
    <property type="protein sequence ID" value="CCV03055.1"/>
    <property type="molecule type" value="Genomic_DNA"/>
</dbReference>
<evidence type="ECO:0000313" key="2">
    <source>
        <dbReference type="EMBL" id="CCV03055.1"/>
    </source>
</evidence>
<comment type="caution">
    <text evidence="2">The sequence shown here is derived from an EMBL/GenBank/DDBJ whole genome shotgun (WGS) entry which is preliminary data.</text>
</comment>